<reference evidence="1 2" key="1">
    <citation type="submission" date="2018-08" db="EMBL/GenBank/DDBJ databases">
        <title>Genomic investigation of the strawberry pathogen Phytophthora fragariae indicates pathogenicity is determined by transcriptional variation in three key races.</title>
        <authorList>
            <person name="Adams T.M."/>
            <person name="Armitage A.D."/>
            <person name="Sobczyk M.K."/>
            <person name="Bates H.J."/>
            <person name="Dunwell J.M."/>
            <person name="Nellist C.F."/>
            <person name="Harrison R.J."/>
        </authorList>
    </citation>
    <scope>NUCLEOTIDE SEQUENCE [LARGE SCALE GENOMIC DNA]</scope>
    <source>
        <strain evidence="1 2">BC-1</strain>
    </source>
</reference>
<organism evidence="1 2">
    <name type="scientific">Phytophthora fragariae</name>
    <dbReference type="NCBI Taxonomy" id="53985"/>
    <lineage>
        <taxon>Eukaryota</taxon>
        <taxon>Sar</taxon>
        <taxon>Stramenopiles</taxon>
        <taxon>Oomycota</taxon>
        <taxon>Peronosporomycetes</taxon>
        <taxon>Peronosporales</taxon>
        <taxon>Peronosporaceae</taxon>
        <taxon>Phytophthora</taxon>
    </lineage>
</organism>
<accession>A0A6A3WEW6</accession>
<dbReference type="Proteomes" id="UP000440367">
    <property type="component" value="Unassembled WGS sequence"/>
</dbReference>
<protein>
    <submittedName>
        <fullName evidence="1">Uncharacterized protein</fullName>
    </submittedName>
</protein>
<evidence type="ECO:0000313" key="2">
    <source>
        <dbReference type="Proteomes" id="UP000440367"/>
    </source>
</evidence>
<gene>
    <name evidence="1" type="ORF">PF002_g27236</name>
</gene>
<sequence length="185" mass="21246">MLVRPSPIVIALSPSLLLCQRCLRSCTRLGHAANQSLVILRRRPRLRDSRCSQQFIRCAQLAPHHQLVRGELRACVSGAVVGVGCAWQPPVPVVLCFRHIQGHHVFPGSMKPLHQPQQSRSVGHRRHLSRLQKIHQLFDHTPIQFGRSIHDQLPHRPIHHDQLAHYELRDVRGCVRRHGRRDHIP</sequence>
<evidence type="ECO:0000313" key="1">
    <source>
        <dbReference type="EMBL" id="KAE9181561.1"/>
    </source>
</evidence>
<proteinExistence type="predicted"/>
<dbReference type="EMBL" id="QXGD01003021">
    <property type="protein sequence ID" value="KAE9181561.1"/>
    <property type="molecule type" value="Genomic_DNA"/>
</dbReference>
<name>A0A6A3WEW6_9STRA</name>
<dbReference type="AlphaFoldDB" id="A0A6A3WEW6"/>
<comment type="caution">
    <text evidence="1">The sequence shown here is derived from an EMBL/GenBank/DDBJ whole genome shotgun (WGS) entry which is preliminary data.</text>
</comment>